<accession>A0AAV4WWB6</accession>
<dbReference type="EMBL" id="BPLQ01015153">
    <property type="protein sequence ID" value="GIY86176.1"/>
    <property type="molecule type" value="Genomic_DNA"/>
</dbReference>
<sequence length="109" mass="11987">MAREKGDDKNINCCQSSTLANCSVRLSPAHLTKAQFWCYMGFLYFPPSLDCSQLAGFGCLPPSVRKGDLRQWTITFDPLPCKTGGKSNFLPTLPATRSHSPLCPSFSPQ</sequence>
<proteinExistence type="predicted"/>
<comment type="caution">
    <text evidence="1">The sequence shown here is derived from an EMBL/GenBank/DDBJ whole genome shotgun (WGS) entry which is preliminary data.</text>
</comment>
<name>A0AAV4WWB6_9ARAC</name>
<keyword evidence="2" id="KW-1185">Reference proteome</keyword>
<gene>
    <name evidence="1" type="ORF">CDAR_547211</name>
</gene>
<evidence type="ECO:0000313" key="1">
    <source>
        <dbReference type="EMBL" id="GIY86176.1"/>
    </source>
</evidence>
<reference evidence="1 2" key="1">
    <citation type="submission" date="2021-06" db="EMBL/GenBank/DDBJ databases">
        <title>Caerostris darwini draft genome.</title>
        <authorList>
            <person name="Kono N."/>
            <person name="Arakawa K."/>
        </authorList>
    </citation>
    <scope>NUCLEOTIDE SEQUENCE [LARGE SCALE GENOMIC DNA]</scope>
</reference>
<evidence type="ECO:0000313" key="2">
    <source>
        <dbReference type="Proteomes" id="UP001054837"/>
    </source>
</evidence>
<organism evidence="1 2">
    <name type="scientific">Caerostris darwini</name>
    <dbReference type="NCBI Taxonomy" id="1538125"/>
    <lineage>
        <taxon>Eukaryota</taxon>
        <taxon>Metazoa</taxon>
        <taxon>Ecdysozoa</taxon>
        <taxon>Arthropoda</taxon>
        <taxon>Chelicerata</taxon>
        <taxon>Arachnida</taxon>
        <taxon>Araneae</taxon>
        <taxon>Araneomorphae</taxon>
        <taxon>Entelegynae</taxon>
        <taxon>Araneoidea</taxon>
        <taxon>Araneidae</taxon>
        <taxon>Caerostris</taxon>
    </lineage>
</organism>
<dbReference type="Proteomes" id="UP001054837">
    <property type="component" value="Unassembled WGS sequence"/>
</dbReference>
<protein>
    <submittedName>
        <fullName evidence="1">Uncharacterized protein</fullName>
    </submittedName>
</protein>
<dbReference type="AlphaFoldDB" id="A0AAV4WWB6"/>